<organism evidence="3 4">
    <name type="scientific">Xylocopa violacea</name>
    <name type="common">Violet carpenter bee</name>
    <name type="synonym">Apis violacea</name>
    <dbReference type="NCBI Taxonomy" id="135666"/>
    <lineage>
        <taxon>Eukaryota</taxon>
        <taxon>Metazoa</taxon>
        <taxon>Ecdysozoa</taxon>
        <taxon>Arthropoda</taxon>
        <taxon>Hexapoda</taxon>
        <taxon>Insecta</taxon>
        <taxon>Pterygota</taxon>
        <taxon>Neoptera</taxon>
        <taxon>Endopterygota</taxon>
        <taxon>Hymenoptera</taxon>
        <taxon>Apocrita</taxon>
        <taxon>Aculeata</taxon>
        <taxon>Apoidea</taxon>
        <taxon>Anthophila</taxon>
        <taxon>Apidae</taxon>
        <taxon>Xylocopa</taxon>
        <taxon>Xylocopa</taxon>
    </lineage>
</organism>
<dbReference type="EMBL" id="CAXAJV020001290">
    <property type="protein sequence ID" value="CAL7940006.1"/>
    <property type="molecule type" value="Genomic_DNA"/>
</dbReference>
<evidence type="ECO:0000313" key="3">
    <source>
        <dbReference type="EMBL" id="CAL7940006.1"/>
    </source>
</evidence>
<feature type="chain" id="PRO_5045627276" evidence="2">
    <location>
        <begin position="25"/>
        <end position="208"/>
    </location>
</feature>
<dbReference type="Proteomes" id="UP001642520">
    <property type="component" value="Unassembled WGS sequence"/>
</dbReference>
<reference evidence="3 4" key="1">
    <citation type="submission" date="2024-08" db="EMBL/GenBank/DDBJ databases">
        <authorList>
            <person name="Will J Nash"/>
            <person name="Angela Man"/>
            <person name="Seanna McTaggart"/>
            <person name="Kendall Baker"/>
            <person name="Tom Barker"/>
            <person name="Leah Catchpole"/>
            <person name="Alex Durrant"/>
            <person name="Karim Gharbi"/>
            <person name="Naomi Irish"/>
            <person name="Gemy Kaithakottil"/>
            <person name="Debby Ku"/>
            <person name="Aaliyah Providence"/>
            <person name="Felix Shaw"/>
            <person name="David Swarbreck"/>
            <person name="Chris Watkins"/>
            <person name="Ann M. McCartney"/>
            <person name="Giulio Formenti"/>
            <person name="Alice Mouton"/>
            <person name="Noel Vella"/>
            <person name="Bjorn M von Reumont"/>
            <person name="Adriana Vella"/>
            <person name="Wilfried Haerty"/>
        </authorList>
    </citation>
    <scope>NUCLEOTIDE SEQUENCE [LARGE SCALE GENOMIC DNA]</scope>
</reference>
<keyword evidence="4" id="KW-1185">Reference proteome</keyword>
<gene>
    <name evidence="3" type="ORF">XYLVIOL_LOCUS4265</name>
</gene>
<feature type="region of interest" description="Disordered" evidence="1">
    <location>
        <begin position="33"/>
        <end position="53"/>
    </location>
</feature>
<proteinExistence type="predicted"/>
<evidence type="ECO:0000256" key="1">
    <source>
        <dbReference type="SAM" id="MobiDB-lite"/>
    </source>
</evidence>
<accession>A0ABP1NKD1</accession>
<sequence>MPCLLPGIISSFLWILHFCRHVLSCGSPVEEVESQNSELSNRTPRRRRLSDGSTGGVILLKPFNPRIDVGLGKWRSTNHHPPNDYLLLSSERLVVLFDMESIIHRYPNGPFPCTPPTVCSDDATLVESLWENCVAMELRTLCLDQSLYMLQGKKSIFELVCCMHLTYNKIRSKSPSIVVVNAIHHLRTVHMEFNLYHILTIQPTRVKR</sequence>
<evidence type="ECO:0000256" key="2">
    <source>
        <dbReference type="SAM" id="SignalP"/>
    </source>
</evidence>
<comment type="caution">
    <text evidence="3">The sequence shown here is derived from an EMBL/GenBank/DDBJ whole genome shotgun (WGS) entry which is preliminary data.</text>
</comment>
<feature type="signal peptide" evidence="2">
    <location>
        <begin position="1"/>
        <end position="24"/>
    </location>
</feature>
<name>A0ABP1NKD1_XYLVO</name>
<keyword evidence="2" id="KW-0732">Signal</keyword>
<evidence type="ECO:0000313" key="4">
    <source>
        <dbReference type="Proteomes" id="UP001642520"/>
    </source>
</evidence>
<protein>
    <submittedName>
        <fullName evidence="3">Uncharacterized protein</fullName>
    </submittedName>
</protein>